<comment type="cofactor">
    <cofactor evidence="2">
        <name>Mg(2+)</name>
        <dbReference type="ChEBI" id="CHEBI:18420"/>
    </cofactor>
</comment>
<dbReference type="STRING" id="1514105.AOC36_05295"/>
<evidence type="ECO:0000313" key="11">
    <source>
        <dbReference type="Proteomes" id="UP000063781"/>
    </source>
</evidence>
<keyword evidence="5" id="KW-0031">Aminopeptidase</keyword>
<dbReference type="EMBL" id="CP013213">
    <property type="protein sequence ID" value="AMC93414.1"/>
    <property type="molecule type" value="Genomic_DNA"/>
</dbReference>
<evidence type="ECO:0000256" key="7">
    <source>
        <dbReference type="ARBA" id="ARBA00022723"/>
    </source>
</evidence>
<keyword evidence="9" id="KW-0482">Metalloprotease</keyword>
<comment type="cofactor">
    <cofactor evidence="1">
        <name>Co(2+)</name>
        <dbReference type="ChEBI" id="CHEBI:48828"/>
    </cofactor>
</comment>
<accession>A0A0X8GZQ3</accession>
<dbReference type="PRINTS" id="PR00919">
    <property type="entry name" value="THERMOPTASE"/>
</dbReference>
<dbReference type="KEGG" id="erl:AOC36_05295"/>
<dbReference type="RefSeq" id="WP_067632180.1">
    <property type="nucleotide sequence ID" value="NZ_CP013213.1"/>
</dbReference>
<evidence type="ECO:0000256" key="6">
    <source>
        <dbReference type="ARBA" id="ARBA00022670"/>
    </source>
</evidence>
<comment type="cofactor">
    <cofactor evidence="3">
        <name>Zn(2+)</name>
        <dbReference type="ChEBI" id="CHEBI:29105"/>
    </cofactor>
</comment>
<dbReference type="PANTHER" id="PTHR34448">
    <property type="entry name" value="AMINOPEPTIDASE"/>
    <property type="match status" value="1"/>
</dbReference>
<evidence type="ECO:0000256" key="5">
    <source>
        <dbReference type="ARBA" id="ARBA00022438"/>
    </source>
</evidence>
<dbReference type="Gene3D" id="3.40.1830.10">
    <property type="entry name" value="Thermophilic metalloprotease (M29)"/>
    <property type="match status" value="1"/>
</dbReference>
<keyword evidence="8" id="KW-0378">Hydrolase</keyword>
<dbReference type="GO" id="GO:0004177">
    <property type="term" value="F:aminopeptidase activity"/>
    <property type="evidence" value="ECO:0007669"/>
    <property type="project" value="UniProtKB-KW"/>
</dbReference>
<dbReference type="GO" id="GO:0046872">
    <property type="term" value="F:metal ion binding"/>
    <property type="evidence" value="ECO:0007669"/>
    <property type="project" value="UniProtKB-KW"/>
</dbReference>
<dbReference type="Pfam" id="PF02073">
    <property type="entry name" value="Peptidase_M29"/>
    <property type="match status" value="1"/>
</dbReference>
<dbReference type="GO" id="GO:0008237">
    <property type="term" value="F:metallopeptidase activity"/>
    <property type="evidence" value="ECO:0007669"/>
    <property type="project" value="UniProtKB-KW"/>
</dbReference>
<comment type="similarity">
    <text evidence="4">Belongs to the peptidase M29 family.</text>
</comment>
<name>A0A0X8GZQ3_9FIRM</name>
<sequence length="408" mass="46077">MKAIDIKYANLLINTGINIQKGQTLLIHAEPVHYEFVTLLSETAYKRGAKRVIVKYASEHLQRLDYIYQDLDTLTQMNQWEIDEFDSYLSEDLVRLALRAPNPGLMNDVDSSKVLEHSKVRGKVMERYTQYSMSSQGQWLVCAYPTMSWAKAVFPTLNEHDAYDKLYASILYACRVSEDNDPQHEWELHNAQLLHQGDCLNTYNFKSLHFTNAKGTDITVGLVKGHIWGGGRKPSAKGIPFNANIPTEESFTTPDRMNVNGIVYNTLPLNNNGRLIDDFWLKFEDGKVTDFDAKVGKEALQALLKTDDNSNRLGEIALVSYDSPISKMNILFYNTLFDENASCHMALGRGYPLIENGSALSKEALEDCGINQSLIHVDFMFGSDDMKVVGKTFEGEDITIMEKGNITL</sequence>
<reference evidence="10 11" key="1">
    <citation type="submission" date="2015-10" db="EMBL/GenBank/DDBJ databases">
        <title>Erysipelothrix larvae sp. LV19 isolated from the larval gut of the rhinoceros beetle, Trypoxylus dichotomus.</title>
        <authorList>
            <person name="Lim S."/>
            <person name="Kim B.-C."/>
        </authorList>
    </citation>
    <scope>NUCLEOTIDE SEQUENCE [LARGE SCALE GENOMIC DNA]</scope>
    <source>
        <strain evidence="10 11">LV19</strain>
    </source>
</reference>
<evidence type="ECO:0000256" key="1">
    <source>
        <dbReference type="ARBA" id="ARBA00001941"/>
    </source>
</evidence>
<gene>
    <name evidence="10" type="ORF">AOC36_05295</name>
</gene>
<dbReference type="GO" id="GO:0006508">
    <property type="term" value="P:proteolysis"/>
    <property type="evidence" value="ECO:0007669"/>
    <property type="project" value="UniProtKB-KW"/>
</dbReference>
<dbReference type="InterPro" id="IPR035097">
    <property type="entry name" value="M29_N-terminal"/>
</dbReference>
<evidence type="ECO:0000256" key="8">
    <source>
        <dbReference type="ARBA" id="ARBA00022801"/>
    </source>
</evidence>
<evidence type="ECO:0000256" key="2">
    <source>
        <dbReference type="ARBA" id="ARBA00001946"/>
    </source>
</evidence>
<dbReference type="SUPFAM" id="SSF144052">
    <property type="entry name" value="Thermophilic metalloprotease-like"/>
    <property type="match status" value="1"/>
</dbReference>
<evidence type="ECO:0000313" key="10">
    <source>
        <dbReference type="EMBL" id="AMC93414.1"/>
    </source>
</evidence>
<keyword evidence="7" id="KW-0479">Metal-binding</keyword>
<dbReference type="Proteomes" id="UP000063781">
    <property type="component" value="Chromosome"/>
</dbReference>
<dbReference type="InterPro" id="IPR052170">
    <property type="entry name" value="M29_Exopeptidase"/>
</dbReference>
<organism evidence="10 11">
    <name type="scientific">Erysipelothrix larvae</name>
    <dbReference type="NCBI Taxonomy" id="1514105"/>
    <lineage>
        <taxon>Bacteria</taxon>
        <taxon>Bacillati</taxon>
        <taxon>Bacillota</taxon>
        <taxon>Erysipelotrichia</taxon>
        <taxon>Erysipelotrichales</taxon>
        <taxon>Erysipelotrichaceae</taxon>
        <taxon>Erysipelothrix</taxon>
    </lineage>
</organism>
<evidence type="ECO:0000256" key="9">
    <source>
        <dbReference type="ARBA" id="ARBA00023049"/>
    </source>
</evidence>
<evidence type="ECO:0000256" key="4">
    <source>
        <dbReference type="ARBA" id="ARBA00008236"/>
    </source>
</evidence>
<proteinExistence type="inferred from homology"/>
<dbReference type="OrthoDB" id="9803993at2"/>
<evidence type="ECO:0000256" key="3">
    <source>
        <dbReference type="ARBA" id="ARBA00001947"/>
    </source>
</evidence>
<dbReference type="InterPro" id="IPR000787">
    <property type="entry name" value="Peptidase_M29"/>
</dbReference>
<protein>
    <submittedName>
        <fullName evidence="10">Peptidase M29</fullName>
    </submittedName>
</protein>
<keyword evidence="6" id="KW-0645">Protease</keyword>
<dbReference type="AlphaFoldDB" id="A0A0X8GZQ3"/>
<dbReference type="PANTHER" id="PTHR34448:SF3">
    <property type="entry name" value="AMINOPEPTIDASE AMPS"/>
    <property type="match status" value="1"/>
</dbReference>
<keyword evidence="11" id="KW-1185">Reference proteome</keyword>